<dbReference type="CDD" id="cd01895">
    <property type="entry name" value="EngA2"/>
    <property type="match status" value="1"/>
</dbReference>
<dbReference type="InterPro" id="IPR016484">
    <property type="entry name" value="GTPase_Der"/>
</dbReference>
<feature type="domain" description="EngA-type G" evidence="12">
    <location>
        <begin position="177"/>
        <end position="350"/>
    </location>
</feature>
<name>A0AB33Z4Q4_9GAMM</name>
<dbReference type="EMBL" id="ASHL01000001">
    <property type="protein sequence ID" value="EPD14207.1"/>
    <property type="molecule type" value="Genomic_DNA"/>
</dbReference>
<feature type="region of interest" description="Disordered" evidence="11">
    <location>
        <begin position="433"/>
        <end position="468"/>
    </location>
</feature>
<feature type="binding site" evidence="8">
    <location>
        <begin position="230"/>
        <end position="234"/>
    </location>
    <ligand>
        <name>GTP</name>
        <dbReference type="ChEBI" id="CHEBI:37565"/>
        <label>2</label>
    </ligand>
</feature>
<feature type="binding site" evidence="8">
    <location>
        <begin position="9"/>
        <end position="16"/>
    </location>
    <ligand>
        <name>GTP</name>
        <dbReference type="ChEBI" id="CHEBI:37565"/>
        <label>1</label>
    </ligand>
</feature>
<dbReference type="NCBIfam" id="TIGR03594">
    <property type="entry name" value="GTPase_EngA"/>
    <property type="match status" value="1"/>
</dbReference>
<evidence type="ECO:0000256" key="7">
    <source>
        <dbReference type="ARBA" id="ARBA00032345"/>
    </source>
</evidence>
<dbReference type="InterPro" id="IPR032859">
    <property type="entry name" value="KH_dom-like"/>
</dbReference>
<dbReference type="GO" id="GO:0042254">
    <property type="term" value="P:ribosome biogenesis"/>
    <property type="evidence" value="ECO:0007669"/>
    <property type="project" value="UniProtKB-KW"/>
</dbReference>
<keyword evidence="3 8" id="KW-0690">Ribosome biogenesis</keyword>
<evidence type="ECO:0000259" key="12">
    <source>
        <dbReference type="PROSITE" id="PS51712"/>
    </source>
</evidence>
<proteinExistence type="inferred from homology"/>
<dbReference type="AlphaFoldDB" id="A0AB33Z4Q4"/>
<protein>
    <recommendedName>
        <fullName evidence="2 8">GTPase Der</fullName>
    </recommendedName>
    <alternativeName>
        <fullName evidence="7 8">GTP-binding protein EngA</fullName>
    </alternativeName>
</protein>
<dbReference type="InterPro" id="IPR027417">
    <property type="entry name" value="P-loop_NTPase"/>
</dbReference>
<dbReference type="HAMAP" id="MF_00195">
    <property type="entry name" value="GTPase_Der"/>
    <property type="match status" value="1"/>
</dbReference>
<dbReference type="InterPro" id="IPR005225">
    <property type="entry name" value="Small_GTP-bd"/>
</dbReference>
<keyword evidence="6 8" id="KW-0342">GTP-binding</keyword>
<dbReference type="InterPro" id="IPR006073">
    <property type="entry name" value="GTP-bd"/>
</dbReference>
<evidence type="ECO:0000256" key="3">
    <source>
        <dbReference type="ARBA" id="ARBA00022517"/>
    </source>
</evidence>
<dbReference type="PANTHER" id="PTHR43834:SF6">
    <property type="entry name" value="GTPASE DER"/>
    <property type="match status" value="1"/>
</dbReference>
<keyword evidence="4 10" id="KW-0677">Repeat</keyword>
<comment type="subunit">
    <text evidence="8">Associates with the 50S ribosomal subunit.</text>
</comment>
<feature type="binding site" evidence="8">
    <location>
        <begin position="183"/>
        <end position="190"/>
    </location>
    <ligand>
        <name>GTP</name>
        <dbReference type="ChEBI" id="CHEBI:37565"/>
        <label>2</label>
    </ligand>
</feature>
<dbReference type="Gene3D" id="3.40.50.300">
    <property type="entry name" value="P-loop containing nucleotide triphosphate hydrolases"/>
    <property type="match status" value="2"/>
</dbReference>
<feature type="compositionally biased region" description="Basic residues" evidence="11">
    <location>
        <begin position="458"/>
        <end position="468"/>
    </location>
</feature>
<dbReference type="SUPFAM" id="SSF52540">
    <property type="entry name" value="P-loop containing nucleoside triphosphate hydrolases"/>
    <property type="match status" value="2"/>
</dbReference>
<feature type="binding site" evidence="8">
    <location>
        <begin position="118"/>
        <end position="121"/>
    </location>
    <ligand>
        <name>GTP</name>
        <dbReference type="ChEBI" id="CHEBI:37565"/>
        <label>1</label>
    </ligand>
</feature>
<dbReference type="NCBIfam" id="TIGR00231">
    <property type="entry name" value="small_GTP"/>
    <property type="match status" value="2"/>
</dbReference>
<comment type="function">
    <text evidence="8 10">GTPase that plays an essential role in the late steps of ribosome biogenesis.</text>
</comment>
<sequence length="468" mass="51805">MLPVIALVGRPNVGKSTLFNYLTRTRDALVADYPGLTRDRQYGLVKRADIKSLVVDTGGITATADGIDGVAVEQVERALEEADVVLFLVDTRHGIHPIDEEIGQNLRKLGKQIVLVANKTDGLDANTHIAEFHKMGFDKPWPIAATHGRGVVELLRHVSNILPKIESFDDTLAGEGIRVAVIGRPNVGKSTLINRLLGEERVVVFDQPGTTRDSVFIPFERDGKQYTLIDTAGVRRRSKVSEAVEKFSIVQTLRAIDDTHVVIYMIDASEGVTDQDASLLGMVLESGRALVIGLNKWDGLSEDQREKVKRQIDVKLSFLEYAERYFISALHGSGVGKLFESIGALYRSAMIDMSTPRLTEILENAIKAHQPPLVGGRRIKLKFAHQGGQNPPVIIIHGNQTVSVPGSYKRYLMNAFREKLGLVGTPVRIEFKSPDNPYAKKTRKSATNIEKGKVSKLKEKRKSKPKHR</sequence>
<dbReference type="GO" id="GO:0005525">
    <property type="term" value="F:GTP binding"/>
    <property type="evidence" value="ECO:0007669"/>
    <property type="project" value="UniProtKB-UniRule"/>
</dbReference>
<keyword evidence="14" id="KW-1185">Reference proteome</keyword>
<comment type="similarity">
    <text evidence="1 8 9 10">Belongs to the TRAFAC class TrmE-Era-EngA-EngB-Septin-like GTPase superfamily. EngA (Der) GTPase family.</text>
</comment>
<evidence type="ECO:0000313" key="13">
    <source>
        <dbReference type="EMBL" id="EPD14207.1"/>
    </source>
</evidence>
<evidence type="ECO:0000256" key="5">
    <source>
        <dbReference type="ARBA" id="ARBA00022741"/>
    </source>
</evidence>
<dbReference type="InterPro" id="IPR015946">
    <property type="entry name" value="KH_dom-like_a/b"/>
</dbReference>
<organism evidence="13 14">
    <name type="scientific">Cycloclasticus pugetii</name>
    <dbReference type="NCBI Taxonomy" id="34068"/>
    <lineage>
        <taxon>Bacteria</taxon>
        <taxon>Pseudomonadati</taxon>
        <taxon>Pseudomonadota</taxon>
        <taxon>Gammaproteobacteria</taxon>
        <taxon>Thiotrichales</taxon>
        <taxon>Piscirickettsiaceae</taxon>
        <taxon>Cycloclasticus</taxon>
    </lineage>
</organism>
<dbReference type="FunFam" id="3.40.50.300:FF:000057">
    <property type="entry name" value="GTPase Der"/>
    <property type="match status" value="1"/>
</dbReference>
<reference evidence="13 14" key="1">
    <citation type="journal article" date="2013" name="Genome Announc.">
        <title>Genome Sequence of the Pyrene- and Fluoranthene-Degrading Bacterium Cycloclasticus sp. Strain PY97M.</title>
        <authorList>
            <person name="Cui Z."/>
            <person name="Xu G."/>
            <person name="Li Q."/>
            <person name="Gao W."/>
            <person name="Zheng L."/>
        </authorList>
    </citation>
    <scope>NUCLEOTIDE SEQUENCE [LARGE SCALE GENOMIC DNA]</scope>
    <source>
        <strain evidence="13 14">PY97M</strain>
    </source>
</reference>
<comment type="caution">
    <text evidence="13">The sequence shown here is derived from an EMBL/GenBank/DDBJ whole genome shotgun (WGS) entry which is preliminary data.</text>
</comment>
<dbReference type="CDD" id="cd01894">
    <property type="entry name" value="EngA1"/>
    <property type="match status" value="1"/>
</dbReference>
<dbReference type="Pfam" id="PF14714">
    <property type="entry name" value="KH_dom-like"/>
    <property type="match status" value="1"/>
</dbReference>
<dbReference type="GO" id="GO:0043022">
    <property type="term" value="F:ribosome binding"/>
    <property type="evidence" value="ECO:0007669"/>
    <property type="project" value="TreeGrafter"/>
</dbReference>
<dbReference type="RefSeq" id="WP_015005420.1">
    <property type="nucleotide sequence ID" value="NZ_JBLHXE010000001.1"/>
</dbReference>
<evidence type="ECO:0000256" key="1">
    <source>
        <dbReference type="ARBA" id="ARBA00008279"/>
    </source>
</evidence>
<dbReference type="InterPro" id="IPR031166">
    <property type="entry name" value="G_ENGA"/>
</dbReference>
<gene>
    <name evidence="8" type="primary">der</name>
    <name evidence="13" type="ORF">L196_01880</name>
</gene>
<dbReference type="Proteomes" id="UP000015462">
    <property type="component" value="Unassembled WGS sequence"/>
</dbReference>
<feature type="binding site" evidence="8">
    <location>
        <begin position="56"/>
        <end position="60"/>
    </location>
    <ligand>
        <name>GTP</name>
        <dbReference type="ChEBI" id="CHEBI:37565"/>
        <label>1</label>
    </ligand>
</feature>
<evidence type="ECO:0000256" key="9">
    <source>
        <dbReference type="PROSITE-ProRule" id="PRU01049"/>
    </source>
</evidence>
<dbReference type="FunFam" id="3.30.300.20:FF:000004">
    <property type="entry name" value="GTPase Der"/>
    <property type="match status" value="1"/>
</dbReference>
<evidence type="ECO:0000256" key="2">
    <source>
        <dbReference type="ARBA" id="ARBA00020953"/>
    </source>
</evidence>
<accession>A0AB33Z4Q4</accession>
<evidence type="ECO:0000256" key="6">
    <source>
        <dbReference type="ARBA" id="ARBA00023134"/>
    </source>
</evidence>
<dbReference type="FunFam" id="3.40.50.300:FF:000040">
    <property type="entry name" value="GTPase Der"/>
    <property type="match status" value="1"/>
</dbReference>
<feature type="binding site" evidence="8">
    <location>
        <begin position="295"/>
        <end position="298"/>
    </location>
    <ligand>
        <name>GTP</name>
        <dbReference type="ChEBI" id="CHEBI:37565"/>
        <label>2</label>
    </ligand>
</feature>
<evidence type="ECO:0000256" key="8">
    <source>
        <dbReference type="HAMAP-Rule" id="MF_00195"/>
    </source>
</evidence>
<feature type="domain" description="EngA-type G" evidence="12">
    <location>
        <begin position="3"/>
        <end position="166"/>
    </location>
</feature>
<dbReference type="Gene3D" id="3.30.300.20">
    <property type="match status" value="1"/>
</dbReference>
<dbReference type="PROSITE" id="PS51712">
    <property type="entry name" value="G_ENGA"/>
    <property type="match status" value="2"/>
</dbReference>
<dbReference type="PRINTS" id="PR00326">
    <property type="entry name" value="GTP1OBG"/>
</dbReference>
<keyword evidence="5 8" id="KW-0547">Nucleotide-binding</keyword>
<evidence type="ECO:0000256" key="4">
    <source>
        <dbReference type="ARBA" id="ARBA00022737"/>
    </source>
</evidence>
<evidence type="ECO:0000256" key="11">
    <source>
        <dbReference type="SAM" id="MobiDB-lite"/>
    </source>
</evidence>
<evidence type="ECO:0000256" key="10">
    <source>
        <dbReference type="RuleBase" id="RU004481"/>
    </source>
</evidence>
<dbReference type="PIRSF" id="PIRSF006485">
    <property type="entry name" value="GTP-binding_EngA"/>
    <property type="match status" value="1"/>
</dbReference>
<dbReference type="PANTHER" id="PTHR43834">
    <property type="entry name" value="GTPASE DER"/>
    <property type="match status" value="1"/>
</dbReference>
<evidence type="ECO:0000313" key="14">
    <source>
        <dbReference type="Proteomes" id="UP000015462"/>
    </source>
</evidence>
<dbReference type="Pfam" id="PF01926">
    <property type="entry name" value="MMR_HSR1"/>
    <property type="match status" value="2"/>
</dbReference>